<dbReference type="OrthoDB" id="1090916at2"/>
<dbReference type="RefSeq" id="WP_038483061.1">
    <property type="nucleotide sequence ID" value="NZ_CP003923.1"/>
</dbReference>
<dbReference type="eggNOG" id="COG2208">
    <property type="taxonomic scope" value="Bacteria"/>
</dbReference>
<dbReference type="Pfam" id="PF07228">
    <property type="entry name" value="SpoIIE"/>
    <property type="match status" value="1"/>
</dbReference>
<sequence length="198" mass="21964">MVTLYKDQHIDVATVQKTKPGNTVCGDGHIVFQSSAYTICAVIDGLGSGKGAHLSAEKAIRAIQDHHDEEAEQILERCNQYLANERGAVITLLRIDYKASTVTYSNFGNIGFILYHPDGTVEQPMPKRGYLCGRVQKLSSEQFRYKPGSSFIMYSDGVEQLPKVREYSATAKAVSEKLLNGKFYSQKDDATLMIGNFK</sequence>
<organism evidence="2 3">
    <name type="scientific">Shouchella lehensis G1</name>
    <dbReference type="NCBI Taxonomy" id="1246626"/>
    <lineage>
        <taxon>Bacteria</taxon>
        <taxon>Bacillati</taxon>
        <taxon>Bacillota</taxon>
        <taxon>Bacilli</taxon>
        <taxon>Bacillales</taxon>
        <taxon>Bacillaceae</taxon>
        <taxon>Shouchella</taxon>
    </lineage>
</organism>
<proteinExistence type="predicted"/>
<accession>A0A060M015</accession>
<evidence type="ECO:0000313" key="3">
    <source>
        <dbReference type="Proteomes" id="UP000027142"/>
    </source>
</evidence>
<dbReference type="SMART" id="SM00331">
    <property type="entry name" value="PP2C_SIG"/>
    <property type="match status" value="1"/>
</dbReference>
<dbReference type="Gene3D" id="3.60.40.10">
    <property type="entry name" value="PPM-type phosphatase domain"/>
    <property type="match status" value="1"/>
</dbReference>
<protein>
    <submittedName>
        <fullName evidence="2">Phosphatase</fullName>
    </submittedName>
</protein>
<dbReference type="AlphaFoldDB" id="A0A060M015"/>
<name>A0A060M015_9BACI</name>
<dbReference type="SUPFAM" id="SSF81606">
    <property type="entry name" value="PP2C-like"/>
    <property type="match status" value="1"/>
</dbReference>
<dbReference type="EMBL" id="CP003923">
    <property type="protein sequence ID" value="AIC95767.1"/>
    <property type="molecule type" value="Genomic_DNA"/>
</dbReference>
<keyword evidence="3" id="KW-1185">Reference proteome</keyword>
<dbReference type="InterPro" id="IPR039248">
    <property type="entry name" value="Ptase_RsbX"/>
</dbReference>
<dbReference type="PANTHER" id="PTHR35801">
    <property type="entry name" value="PHOSPHOSERINE PHOSPHATASE RSBX"/>
    <property type="match status" value="1"/>
</dbReference>
<dbReference type="HOGENOM" id="CLU_112038_1_0_9"/>
<dbReference type="PANTHER" id="PTHR35801:SF1">
    <property type="entry name" value="PHOSPHOSERINE PHOSPHATASE RSBX"/>
    <property type="match status" value="1"/>
</dbReference>
<dbReference type="PATRIC" id="fig|1246626.3.peg.3196"/>
<dbReference type="STRING" id="1246626.BleG1_3220"/>
<reference evidence="2 3" key="1">
    <citation type="journal article" date="2014" name="Gene">
        <title>A comparative genomic analysis of the alkalitolerant soil bacterium Bacillus lehensis G1.</title>
        <authorList>
            <person name="Noor Y.M."/>
            <person name="Samsulrizal N.H."/>
            <person name="Jema'on N.A."/>
            <person name="Low K.O."/>
            <person name="Ramli A.N."/>
            <person name="Alias N.I."/>
            <person name="Damis S.I."/>
            <person name="Fuzi S.F."/>
            <person name="Isa M.N."/>
            <person name="Murad A.M."/>
            <person name="Raih M.F."/>
            <person name="Bakar F.D."/>
            <person name="Najimudin N."/>
            <person name="Mahadi N.M."/>
            <person name="Illias R.M."/>
        </authorList>
    </citation>
    <scope>NUCLEOTIDE SEQUENCE [LARGE SCALE GENOMIC DNA]</scope>
    <source>
        <strain evidence="2 3">G1</strain>
    </source>
</reference>
<dbReference type="Proteomes" id="UP000027142">
    <property type="component" value="Chromosome"/>
</dbReference>
<gene>
    <name evidence="2" type="ORF">BleG1_3220</name>
</gene>
<feature type="domain" description="PPM-type phosphatase" evidence="1">
    <location>
        <begin position="7"/>
        <end position="197"/>
    </location>
</feature>
<evidence type="ECO:0000313" key="2">
    <source>
        <dbReference type="EMBL" id="AIC95767.1"/>
    </source>
</evidence>
<dbReference type="KEGG" id="ble:BleG1_3220"/>
<dbReference type="InterPro" id="IPR036457">
    <property type="entry name" value="PPM-type-like_dom_sf"/>
</dbReference>
<evidence type="ECO:0000259" key="1">
    <source>
        <dbReference type="SMART" id="SM00331"/>
    </source>
</evidence>
<dbReference type="InterPro" id="IPR001932">
    <property type="entry name" value="PPM-type_phosphatase-like_dom"/>
</dbReference>